<dbReference type="Pfam" id="PF04542">
    <property type="entry name" value="Sigma70_r2"/>
    <property type="match status" value="1"/>
</dbReference>
<dbReference type="InterPro" id="IPR014284">
    <property type="entry name" value="RNA_pol_sigma-70_dom"/>
</dbReference>
<name>A0A6L9LAH5_9BACT</name>
<dbReference type="Gene3D" id="1.10.1740.10">
    <property type="match status" value="1"/>
</dbReference>
<dbReference type="InterPro" id="IPR007627">
    <property type="entry name" value="RNA_pol_sigma70_r2"/>
</dbReference>
<dbReference type="Pfam" id="PF08281">
    <property type="entry name" value="Sigma70_r4_2"/>
    <property type="match status" value="1"/>
</dbReference>
<dbReference type="Gene3D" id="1.10.10.10">
    <property type="entry name" value="Winged helix-like DNA-binding domain superfamily/Winged helix DNA-binding domain"/>
    <property type="match status" value="1"/>
</dbReference>
<evidence type="ECO:0000259" key="5">
    <source>
        <dbReference type="Pfam" id="PF04542"/>
    </source>
</evidence>
<dbReference type="NCBIfam" id="TIGR02985">
    <property type="entry name" value="Sig70_bacteroi1"/>
    <property type="match status" value="1"/>
</dbReference>
<dbReference type="InterPro" id="IPR014327">
    <property type="entry name" value="RNA_pol_sigma70_bacteroid"/>
</dbReference>
<evidence type="ECO:0000256" key="2">
    <source>
        <dbReference type="ARBA" id="ARBA00023015"/>
    </source>
</evidence>
<keyword evidence="2" id="KW-0805">Transcription regulation</keyword>
<dbReference type="EMBL" id="JAAFZH010000011">
    <property type="protein sequence ID" value="NDU97534.1"/>
    <property type="molecule type" value="Genomic_DNA"/>
</dbReference>
<comment type="caution">
    <text evidence="7">The sequence shown here is derived from an EMBL/GenBank/DDBJ whole genome shotgun (WGS) entry which is preliminary data.</text>
</comment>
<dbReference type="InterPro" id="IPR039425">
    <property type="entry name" value="RNA_pol_sigma-70-like"/>
</dbReference>
<organism evidence="7 8">
    <name type="scientific">Spirosoma terrae</name>
    <dbReference type="NCBI Taxonomy" id="1968276"/>
    <lineage>
        <taxon>Bacteria</taxon>
        <taxon>Pseudomonadati</taxon>
        <taxon>Bacteroidota</taxon>
        <taxon>Cytophagia</taxon>
        <taxon>Cytophagales</taxon>
        <taxon>Cytophagaceae</taxon>
        <taxon>Spirosoma</taxon>
    </lineage>
</organism>
<evidence type="ECO:0000313" key="8">
    <source>
        <dbReference type="Proteomes" id="UP000474175"/>
    </source>
</evidence>
<evidence type="ECO:0000256" key="3">
    <source>
        <dbReference type="ARBA" id="ARBA00023082"/>
    </source>
</evidence>
<dbReference type="AlphaFoldDB" id="A0A6L9LAH5"/>
<keyword evidence="8" id="KW-1185">Reference proteome</keyword>
<accession>A0A6L9LAH5</accession>
<gene>
    <name evidence="7" type="ORF">GK108_21805</name>
</gene>
<dbReference type="InterPro" id="IPR013324">
    <property type="entry name" value="RNA_pol_sigma_r3/r4-like"/>
</dbReference>
<dbReference type="PANTHER" id="PTHR43133">
    <property type="entry name" value="RNA POLYMERASE ECF-TYPE SIGMA FACTO"/>
    <property type="match status" value="1"/>
</dbReference>
<dbReference type="SUPFAM" id="SSF88946">
    <property type="entry name" value="Sigma2 domain of RNA polymerase sigma factors"/>
    <property type="match status" value="1"/>
</dbReference>
<dbReference type="NCBIfam" id="TIGR02937">
    <property type="entry name" value="sigma70-ECF"/>
    <property type="match status" value="1"/>
</dbReference>
<protein>
    <submittedName>
        <fullName evidence="7">RNA polymerase sigma-70 factor</fullName>
    </submittedName>
</protein>
<feature type="domain" description="RNA polymerase sigma-70 region 2" evidence="5">
    <location>
        <begin position="36"/>
        <end position="98"/>
    </location>
</feature>
<dbReference type="RefSeq" id="WP_163953058.1">
    <property type="nucleotide sequence ID" value="NZ_JAAFZH010000011.1"/>
</dbReference>
<evidence type="ECO:0000259" key="6">
    <source>
        <dbReference type="Pfam" id="PF08281"/>
    </source>
</evidence>
<dbReference type="Proteomes" id="UP000474175">
    <property type="component" value="Unassembled WGS sequence"/>
</dbReference>
<dbReference type="GO" id="GO:0006352">
    <property type="term" value="P:DNA-templated transcription initiation"/>
    <property type="evidence" value="ECO:0007669"/>
    <property type="project" value="InterPro"/>
</dbReference>
<feature type="domain" description="RNA polymerase sigma factor 70 region 4 type 2" evidence="6">
    <location>
        <begin position="133"/>
        <end position="178"/>
    </location>
</feature>
<dbReference type="GO" id="GO:0016987">
    <property type="term" value="F:sigma factor activity"/>
    <property type="evidence" value="ECO:0007669"/>
    <property type="project" value="UniProtKB-KW"/>
</dbReference>
<dbReference type="InterPro" id="IPR013325">
    <property type="entry name" value="RNA_pol_sigma_r2"/>
</dbReference>
<dbReference type="PANTHER" id="PTHR43133:SF46">
    <property type="entry name" value="RNA POLYMERASE SIGMA-70 FACTOR ECF SUBFAMILY"/>
    <property type="match status" value="1"/>
</dbReference>
<dbReference type="SUPFAM" id="SSF88659">
    <property type="entry name" value="Sigma3 and sigma4 domains of RNA polymerase sigma factors"/>
    <property type="match status" value="1"/>
</dbReference>
<dbReference type="InterPro" id="IPR013249">
    <property type="entry name" value="RNA_pol_sigma70_r4_t2"/>
</dbReference>
<comment type="similarity">
    <text evidence="1">Belongs to the sigma-70 factor family. ECF subfamily.</text>
</comment>
<proteinExistence type="inferred from homology"/>
<reference evidence="7 8" key="1">
    <citation type="submission" date="2020-02" db="EMBL/GenBank/DDBJ databases">
        <title>Draft genome sequence of two Spirosoma agri KCTC 52727 and Spirosoma terrae KCTC 52035.</title>
        <authorList>
            <person name="Rojas J."/>
            <person name="Ambika Manirajan B."/>
            <person name="Suarez C."/>
            <person name="Ratering S."/>
            <person name="Schnell S."/>
        </authorList>
    </citation>
    <scope>NUCLEOTIDE SEQUENCE [LARGE SCALE GENOMIC DNA]</scope>
    <source>
        <strain evidence="7 8">KCTC 52035</strain>
    </source>
</reference>
<sequence>MPIRNLSGKQNLESDASLAVRLKMGDEQAFEEIYFRYYKHLYAIGYKFLKNPDLAEDAVQDIFLKLWDHRHTLNEAYAIKNFLSISMKNHVMNLIRDNHAAIWEYLSLETEQVGGEDSPTNTYQYQEYNIILENGLKQLPPQREAIFRLRVFSGLTNEEIALHLSISINTVKCQFSQATKSIKDYLGKHAELDQLSLTKISIGFLFFFLNQ</sequence>
<keyword evidence="3" id="KW-0731">Sigma factor</keyword>
<evidence type="ECO:0000313" key="7">
    <source>
        <dbReference type="EMBL" id="NDU97534.1"/>
    </source>
</evidence>
<keyword evidence="4" id="KW-0804">Transcription</keyword>
<evidence type="ECO:0000256" key="1">
    <source>
        <dbReference type="ARBA" id="ARBA00010641"/>
    </source>
</evidence>
<evidence type="ECO:0000256" key="4">
    <source>
        <dbReference type="ARBA" id="ARBA00023163"/>
    </source>
</evidence>
<dbReference type="InterPro" id="IPR036388">
    <property type="entry name" value="WH-like_DNA-bd_sf"/>
</dbReference>
<dbReference type="GO" id="GO:0003677">
    <property type="term" value="F:DNA binding"/>
    <property type="evidence" value="ECO:0007669"/>
    <property type="project" value="InterPro"/>
</dbReference>